<dbReference type="InterPro" id="IPR022770">
    <property type="entry name" value="IucA/IucC-like_C"/>
</dbReference>
<comment type="similarity">
    <text evidence="1">Belongs to the IucA/IucC family.</text>
</comment>
<feature type="domain" description="Aerobactin siderophore biosynthesis IucA/IucC-like C-terminal" evidence="3">
    <location>
        <begin position="411"/>
        <end position="559"/>
    </location>
</feature>
<evidence type="ECO:0000313" key="4">
    <source>
        <dbReference type="EMBL" id="UTW10820.1"/>
    </source>
</evidence>
<organism evidence="4 5">
    <name type="scientific">Marinobacterium rhizophilum</name>
    <dbReference type="NCBI Taxonomy" id="420402"/>
    <lineage>
        <taxon>Bacteria</taxon>
        <taxon>Pseudomonadati</taxon>
        <taxon>Pseudomonadota</taxon>
        <taxon>Gammaproteobacteria</taxon>
        <taxon>Oceanospirillales</taxon>
        <taxon>Oceanospirillaceae</taxon>
        <taxon>Marinobacterium</taxon>
    </lineage>
</organism>
<sequence>MSSFMDEASDYILARVLDTLLREDVQQMARRGRRLAAGSAELEGLEAADDGGDWWLLEHLAAGRLWIPVQASRFMQPWRYRAGPVIAQPAGTGECRRLADCDALLAWLSSGLAATERAHYEDFAAECRAAVEQGRCCKQAQQAYFEQCLEGRSTGLHELPGWTRRFLHYDRLASYLDHPYYPTARAKAGFSVADLERYAPEFQPRFALRWLAVPRSLYTANQPDEPDWKPGFARVGLSASLAPDYRLVPVHPFLWGETLTRLLHETGLEQQVIRAPQACVEVVPTLSVRSLVLLERPDTHIKLPLTIRTLGSRNIRTVKPSTIDDGQRVQTLLGALARQDERLRGRLLLTDESRGAHVDGQSFLGYIQRRYPQEAREGTLVSVAGLLAVTPTGERVFEELSARFYQGDTLAFLRHYLELTFAVHVTLWLRYGIALESNQQNSMLLFGPGAGRMRLLLKDNDAPRIDRQQLAARWPELYRHVEGLQDLRIWSQDALALGQMFTTICLQLNLAPLIEGMAERGHGERGALYGLLRQALEASLAALPGEDASGLRALLLEDEHLYAKYLLTAGTLQSKARSGAADINKFYGKSAPNFLREAP</sequence>
<keyword evidence="5" id="KW-1185">Reference proteome</keyword>
<evidence type="ECO:0008006" key="6">
    <source>
        <dbReference type="Google" id="ProtNLM"/>
    </source>
</evidence>
<dbReference type="RefSeq" id="WP_255852874.1">
    <property type="nucleotide sequence ID" value="NZ_CP073347.1"/>
</dbReference>
<dbReference type="PANTHER" id="PTHR34384:SF5">
    <property type="entry name" value="L-2,3-DIAMINOPROPANOATE--CITRATE LIGASE"/>
    <property type="match status" value="1"/>
</dbReference>
<dbReference type="InterPro" id="IPR007310">
    <property type="entry name" value="Aerobactin_biosyn_IucA/IucC_N"/>
</dbReference>
<gene>
    <name evidence="4" type="ORF">KDW95_16205</name>
</gene>
<evidence type="ECO:0000259" key="2">
    <source>
        <dbReference type="Pfam" id="PF04183"/>
    </source>
</evidence>
<evidence type="ECO:0000259" key="3">
    <source>
        <dbReference type="Pfam" id="PF06276"/>
    </source>
</evidence>
<dbReference type="InterPro" id="IPR037455">
    <property type="entry name" value="LucA/IucC-like"/>
</dbReference>
<dbReference type="Proteomes" id="UP001058461">
    <property type="component" value="Chromosome"/>
</dbReference>
<accession>A0ABY5HHT9</accession>
<dbReference type="Pfam" id="PF04183">
    <property type="entry name" value="IucA_IucC"/>
    <property type="match status" value="1"/>
</dbReference>
<dbReference type="Gene3D" id="1.10.510.40">
    <property type="match status" value="1"/>
</dbReference>
<name>A0ABY5HHT9_9GAMM</name>
<feature type="domain" description="Aerobactin siderophore biosynthesis IucA/IucC N-terminal" evidence="2">
    <location>
        <begin position="174"/>
        <end position="388"/>
    </location>
</feature>
<protein>
    <recommendedName>
        <fullName evidence="6">Siderophore synthetase component</fullName>
    </recommendedName>
</protein>
<evidence type="ECO:0000256" key="1">
    <source>
        <dbReference type="ARBA" id="ARBA00007832"/>
    </source>
</evidence>
<dbReference type="PANTHER" id="PTHR34384">
    <property type="entry name" value="L-2,3-DIAMINOPROPANOATE--CITRATE LIGASE"/>
    <property type="match status" value="1"/>
</dbReference>
<proteinExistence type="inferred from homology"/>
<reference evidence="4" key="1">
    <citation type="submission" date="2021-04" db="EMBL/GenBank/DDBJ databases">
        <title>Oceanospirillales bacteria with DddD are important DMSP degraders in coastal seawater.</title>
        <authorList>
            <person name="Liu J."/>
        </authorList>
    </citation>
    <scope>NUCLEOTIDE SEQUENCE</scope>
    <source>
        <strain evidence="4">D13-1</strain>
    </source>
</reference>
<dbReference type="Pfam" id="PF06276">
    <property type="entry name" value="FhuF"/>
    <property type="match status" value="1"/>
</dbReference>
<evidence type="ECO:0000313" key="5">
    <source>
        <dbReference type="Proteomes" id="UP001058461"/>
    </source>
</evidence>
<dbReference type="EMBL" id="CP073347">
    <property type="protein sequence ID" value="UTW10820.1"/>
    <property type="molecule type" value="Genomic_DNA"/>
</dbReference>